<dbReference type="Proteomes" id="UP000819052">
    <property type="component" value="Unassembled WGS sequence"/>
</dbReference>
<evidence type="ECO:0000313" key="1">
    <source>
        <dbReference type="EMBL" id="NHZ44464.1"/>
    </source>
</evidence>
<dbReference type="RefSeq" id="WP_167081140.1">
    <property type="nucleotide sequence ID" value="NZ_VVIW01000032.1"/>
</dbReference>
<gene>
    <name evidence="1" type="ORF">F1609_30545</name>
</gene>
<reference evidence="1 2" key="1">
    <citation type="submission" date="2019-09" db="EMBL/GenBank/DDBJ databases">
        <title>Taxonomy of Antarctic Massilia spp.: description of Massilia rubra sp. nov., Massilia aquatica sp. nov., Massilia mucilaginosa sp. nov., Massilia frigida sp. nov. isolated from streams, lakes and regoliths.</title>
        <authorList>
            <person name="Holochova P."/>
            <person name="Sedlacek I."/>
            <person name="Kralova S."/>
            <person name="Maslanova I."/>
            <person name="Busse H.-J."/>
            <person name="Stankova E."/>
            <person name="Vrbovska V."/>
            <person name="Kovarovic V."/>
            <person name="Bartak M."/>
            <person name="Svec P."/>
            <person name="Pantucek R."/>
        </authorList>
    </citation>
    <scope>NUCLEOTIDE SEQUENCE [LARGE SCALE GENOMIC DNA]</scope>
    <source>
        <strain evidence="1 2">CCM 8693</strain>
    </source>
</reference>
<accession>A0ABX0MLQ6</accession>
<organism evidence="1 2">
    <name type="scientific">Massilia aquatica</name>
    <dbReference type="NCBI Taxonomy" id="2609000"/>
    <lineage>
        <taxon>Bacteria</taxon>
        <taxon>Pseudomonadati</taxon>
        <taxon>Pseudomonadota</taxon>
        <taxon>Betaproteobacteria</taxon>
        <taxon>Burkholderiales</taxon>
        <taxon>Oxalobacteraceae</taxon>
        <taxon>Telluria group</taxon>
        <taxon>Massilia</taxon>
    </lineage>
</organism>
<proteinExistence type="predicted"/>
<protein>
    <submittedName>
        <fullName evidence="1">Uncharacterized protein</fullName>
    </submittedName>
</protein>
<dbReference type="EMBL" id="VVIW01000032">
    <property type="protein sequence ID" value="NHZ44464.1"/>
    <property type="molecule type" value="Genomic_DNA"/>
</dbReference>
<sequence>MSIPVDSRYLQVLFEGHGLSCEVVDGWVLPQGRRPAIRAEWYPNRNGYSGVFNVRVLMPDGVEFQEACSGMGTGDEGIDDGFVKFTENAFHVLLAALWGREQDEQVYTEVLATRGGAYTAYQGLFLTRGEAHFPQEMPDRIDECIRQASLSAEIHCLRFFFANHNGDFTFEALDNGQTWDDGLRALQGCAWTPSADFYTVRVFMVLRRAGS</sequence>
<keyword evidence="2" id="KW-1185">Reference proteome</keyword>
<dbReference type="InterPro" id="IPR045929">
    <property type="entry name" value="DUF6348"/>
</dbReference>
<name>A0ABX0MLQ6_9BURK</name>
<dbReference type="Pfam" id="PF19875">
    <property type="entry name" value="DUF6348"/>
    <property type="match status" value="1"/>
</dbReference>
<comment type="caution">
    <text evidence="1">The sequence shown here is derived from an EMBL/GenBank/DDBJ whole genome shotgun (WGS) entry which is preliminary data.</text>
</comment>
<evidence type="ECO:0000313" key="2">
    <source>
        <dbReference type="Proteomes" id="UP000819052"/>
    </source>
</evidence>